<protein>
    <submittedName>
        <fullName evidence="2">Uncharacterized protein</fullName>
    </submittedName>
</protein>
<keyword evidence="1" id="KW-0732">Signal</keyword>
<feature type="signal peptide" evidence="1">
    <location>
        <begin position="1"/>
        <end position="17"/>
    </location>
</feature>
<dbReference type="AlphaFoldDB" id="A0A7S2YH39"/>
<name>A0A7S2YH39_9STRA</name>
<sequence>MIRSVLVFLLLSNVALGWMSNRVTRSFGSTSKLLAIEQRSDSGQNPCWEDLYDDDCAMSNVYAASFVASEWIKSMPCAAGLEDCDMPADLQLPDTRHEAGVEQVDVMDFLGLKRAKPIDVPKALGP</sequence>
<evidence type="ECO:0000313" key="2">
    <source>
        <dbReference type="EMBL" id="CAD9976891.1"/>
    </source>
</evidence>
<accession>A0A7S2YH39</accession>
<dbReference type="EMBL" id="HBHT01025344">
    <property type="protein sequence ID" value="CAD9976891.1"/>
    <property type="molecule type" value="Transcribed_RNA"/>
</dbReference>
<organism evidence="2">
    <name type="scientific">Entomoneis paludosa</name>
    <dbReference type="NCBI Taxonomy" id="265537"/>
    <lineage>
        <taxon>Eukaryota</taxon>
        <taxon>Sar</taxon>
        <taxon>Stramenopiles</taxon>
        <taxon>Ochrophyta</taxon>
        <taxon>Bacillariophyta</taxon>
        <taxon>Bacillariophyceae</taxon>
        <taxon>Bacillariophycidae</taxon>
        <taxon>Entomoneidaceae</taxon>
        <taxon>Entomoneis</taxon>
    </lineage>
</organism>
<gene>
    <name evidence="2" type="ORF">APAL1065_LOCUS17014</name>
</gene>
<reference evidence="2" key="1">
    <citation type="submission" date="2021-01" db="EMBL/GenBank/DDBJ databases">
        <authorList>
            <person name="Corre E."/>
            <person name="Pelletier E."/>
            <person name="Niang G."/>
            <person name="Scheremetjew M."/>
            <person name="Finn R."/>
            <person name="Kale V."/>
            <person name="Holt S."/>
            <person name="Cochrane G."/>
            <person name="Meng A."/>
            <person name="Brown T."/>
            <person name="Cohen L."/>
        </authorList>
    </citation>
    <scope>NUCLEOTIDE SEQUENCE</scope>
    <source>
        <strain evidence="2">CCMP125</strain>
    </source>
</reference>
<proteinExistence type="predicted"/>
<feature type="chain" id="PRO_5031277778" evidence="1">
    <location>
        <begin position="18"/>
        <end position="126"/>
    </location>
</feature>
<evidence type="ECO:0000256" key="1">
    <source>
        <dbReference type="SAM" id="SignalP"/>
    </source>
</evidence>